<accession>H2Z5Z1</accession>
<name>H2Z5Z1_CIOSA</name>
<keyword evidence="1" id="KW-0866">Nonsense-mediated mRNA decay</keyword>
<dbReference type="Proteomes" id="UP000007875">
    <property type="component" value="Unassembled WGS sequence"/>
</dbReference>
<dbReference type="Ensembl" id="ENSCSAVT00000013152.1">
    <property type="protein sequence ID" value="ENSCSAVP00000013003.1"/>
    <property type="gene ID" value="ENSCSAVG00000007635.1"/>
</dbReference>
<keyword evidence="4" id="KW-1185">Reference proteome</keyword>
<dbReference type="InterPro" id="IPR045153">
    <property type="entry name" value="Est1/Ebs1-like"/>
</dbReference>
<dbReference type="GO" id="GO:0070034">
    <property type="term" value="F:telomerase RNA binding"/>
    <property type="evidence" value="ECO:0007669"/>
    <property type="project" value="TreeGrafter"/>
</dbReference>
<dbReference type="GO" id="GO:0042162">
    <property type="term" value="F:telomeric DNA binding"/>
    <property type="evidence" value="ECO:0007669"/>
    <property type="project" value="TreeGrafter"/>
</dbReference>
<dbReference type="SUPFAM" id="SSF48452">
    <property type="entry name" value="TPR-like"/>
    <property type="match status" value="1"/>
</dbReference>
<dbReference type="GO" id="GO:0005697">
    <property type="term" value="C:telomerase holoenzyme complex"/>
    <property type="evidence" value="ECO:0007669"/>
    <property type="project" value="TreeGrafter"/>
</dbReference>
<dbReference type="GO" id="GO:0000184">
    <property type="term" value="P:nuclear-transcribed mRNA catabolic process, nonsense-mediated decay"/>
    <property type="evidence" value="ECO:0007669"/>
    <property type="project" value="UniProtKB-KW"/>
</dbReference>
<dbReference type="HOGENOM" id="CLU_1890407_0_0_1"/>
<sequence length="135" mass="15465">MCAVQLTLDMIAILTKEVTVALLTVTFDPMLGFVPSSCKELDVILPSFKLACDWLFSNRDIWYPHPPMHGNRSLDLWTNLAGLCDWLCSDDKQFFVRTFTQSHHDLVEVNLAEDFEMSGFYPLAEAESEPRFVMK</sequence>
<dbReference type="Pfam" id="PF10373">
    <property type="entry name" value="EST1_DNA_bind"/>
    <property type="match status" value="1"/>
</dbReference>
<dbReference type="AlphaFoldDB" id="H2Z5Z1"/>
<dbReference type="InParanoid" id="H2Z5Z1"/>
<dbReference type="InterPro" id="IPR018834">
    <property type="entry name" value="DNA/RNA-bd_Est1-type"/>
</dbReference>
<dbReference type="PANTHER" id="PTHR15696:SF0">
    <property type="entry name" value="TELOMERASE-BINDING PROTEIN EST1A"/>
    <property type="match status" value="1"/>
</dbReference>
<feature type="domain" description="DNA/RNA-binding" evidence="2">
    <location>
        <begin position="8"/>
        <end position="125"/>
    </location>
</feature>
<evidence type="ECO:0000313" key="4">
    <source>
        <dbReference type="Proteomes" id="UP000007875"/>
    </source>
</evidence>
<organism evidence="3 4">
    <name type="scientific">Ciona savignyi</name>
    <name type="common">Pacific transparent sea squirt</name>
    <dbReference type="NCBI Taxonomy" id="51511"/>
    <lineage>
        <taxon>Eukaryota</taxon>
        <taxon>Metazoa</taxon>
        <taxon>Chordata</taxon>
        <taxon>Tunicata</taxon>
        <taxon>Ascidiacea</taxon>
        <taxon>Phlebobranchia</taxon>
        <taxon>Cionidae</taxon>
        <taxon>Ciona</taxon>
    </lineage>
</organism>
<reference evidence="3" key="3">
    <citation type="submission" date="2025-09" db="UniProtKB">
        <authorList>
            <consortium name="Ensembl"/>
        </authorList>
    </citation>
    <scope>IDENTIFICATION</scope>
</reference>
<reference evidence="4" key="1">
    <citation type="submission" date="2003-08" db="EMBL/GenBank/DDBJ databases">
        <authorList>
            <person name="Birren B."/>
            <person name="Nusbaum C."/>
            <person name="Abebe A."/>
            <person name="Abouelleil A."/>
            <person name="Adekoya E."/>
            <person name="Ait-zahra M."/>
            <person name="Allen N."/>
            <person name="Allen T."/>
            <person name="An P."/>
            <person name="Anderson M."/>
            <person name="Anderson S."/>
            <person name="Arachchi H."/>
            <person name="Armbruster J."/>
            <person name="Bachantsang P."/>
            <person name="Baldwin J."/>
            <person name="Barry A."/>
            <person name="Bayul T."/>
            <person name="Blitshsteyn B."/>
            <person name="Bloom T."/>
            <person name="Blye J."/>
            <person name="Boguslavskiy L."/>
            <person name="Borowsky M."/>
            <person name="Boukhgalter B."/>
            <person name="Brunache A."/>
            <person name="Butler J."/>
            <person name="Calixte N."/>
            <person name="Calvo S."/>
            <person name="Camarata J."/>
            <person name="Campo K."/>
            <person name="Chang J."/>
            <person name="Cheshatsang Y."/>
            <person name="Citroen M."/>
            <person name="Collymore A."/>
            <person name="Considine T."/>
            <person name="Cook A."/>
            <person name="Cooke P."/>
            <person name="Corum B."/>
            <person name="Cuomo C."/>
            <person name="David R."/>
            <person name="Dawoe T."/>
            <person name="Degray S."/>
            <person name="Dodge S."/>
            <person name="Dooley K."/>
            <person name="Dorje P."/>
            <person name="Dorjee K."/>
            <person name="Dorris L."/>
            <person name="Duffey N."/>
            <person name="Dupes A."/>
            <person name="Elkins T."/>
            <person name="Engels R."/>
            <person name="Erickson J."/>
            <person name="Farina A."/>
            <person name="Faro S."/>
            <person name="Ferreira P."/>
            <person name="Fischer H."/>
            <person name="Fitzgerald M."/>
            <person name="Foley K."/>
            <person name="Gage D."/>
            <person name="Galagan J."/>
            <person name="Gearin G."/>
            <person name="Gnerre S."/>
            <person name="Gnirke A."/>
            <person name="Goyette A."/>
            <person name="Graham J."/>
            <person name="Grandbois E."/>
            <person name="Gyaltsen K."/>
            <person name="Hafez N."/>
            <person name="Hagopian D."/>
            <person name="Hagos B."/>
            <person name="Hall J."/>
            <person name="Hatcher B."/>
            <person name="Heller A."/>
            <person name="Higgins H."/>
            <person name="Honan T."/>
            <person name="Horn A."/>
            <person name="Houde N."/>
            <person name="Hughes L."/>
            <person name="Hulme W."/>
            <person name="Husby E."/>
            <person name="Iliev I."/>
            <person name="Jaffe D."/>
            <person name="Jones C."/>
            <person name="Kamal M."/>
            <person name="Kamat A."/>
            <person name="Kamvysselis M."/>
            <person name="Karlsson E."/>
            <person name="Kells C."/>
            <person name="Kieu A."/>
            <person name="Kisner P."/>
            <person name="Kodira C."/>
            <person name="Kulbokas E."/>
            <person name="Labutti K."/>
            <person name="Lama D."/>
            <person name="Landers T."/>
            <person name="Leger J."/>
            <person name="Levine S."/>
            <person name="Lewis D."/>
            <person name="Lewis T."/>
            <person name="Lindblad-toh K."/>
            <person name="Liu X."/>
            <person name="Lokyitsang T."/>
            <person name="Lokyitsang Y."/>
            <person name="Lucien O."/>
            <person name="Lui A."/>
            <person name="Ma L.J."/>
            <person name="Mabbitt R."/>
            <person name="Macdonald J."/>
            <person name="Maclean C."/>
            <person name="Major J."/>
            <person name="Manning J."/>
            <person name="Marabella R."/>
            <person name="Maru K."/>
            <person name="Matthews C."/>
            <person name="Mauceli E."/>
            <person name="Mccarthy M."/>
            <person name="Mcdonough S."/>
            <person name="Mcghee T."/>
            <person name="Meldrim J."/>
            <person name="Meneus L."/>
            <person name="Mesirov J."/>
            <person name="Mihalev A."/>
            <person name="Mihova T."/>
            <person name="Mikkelsen T."/>
            <person name="Mlenga V."/>
            <person name="Moru K."/>
            <person name="Mozes J."/>
            <person name="Mulrain L."/>
            <person name="Munson G."/>
            <person name="Naylor J."/>
            <person name="Newes C."/>
            <person name="Nguyen C."/>
            <person name="Nguyen N."/>
            <person name="Nguyen T."/>
            <person name="Nicol R."/>
            <person name="Nielsen C."/>
            <person name="Nizzari M."/>
            <person name="Norbu C."/>
            <person name="Norbu N."/>
            <person name="O'donnell P."/>
            <person name="Okoawo O."/>
            <person name="O'leary S."/>
            <person name="Omotosho B."/>
            <person name="O'neill K."/>
            <person name="Osman S."/>
            <person name="Parker S."/>
            <person name="Perrin D."/>
            <person name="Phunkhang P."/>
            <person name="Piqani B."/>
            <person name="Purcell S."/>
            <person name="Rachupka T."/>
            <person name="Ramasamy U."/>
            <person name="Rameau R."/>
            <person name="Ray V."/>
            <person name="Raymond C."/>
            <person name="Retta R."/>
            <person name="Richardson S."/>
            <person name="Rise C."/>
            <person name="Rodriguez J."/>
            <person name="Rogers J."/>
            <person name="Rogov P."/>
            <person name="Rutman M."/>
            <person name="Schupbach R."/>
            <person name="Seaman C."/>
            <person name="Settipalli S."/>
            <person name="Sharpe T."/>
            <person name="Sheridan J."/>
            <person name="Sherpa N."/>
            <person name="Shi J."/>
            <person name="Smirnov S."/>
            <person name="Smith C."/>
            <person name="Sougnez C."/>
            <person name="Spencer B."/>
            <person name="Stalker J."/>
            <person name="Stange-thomann N."/>
            <person name="Stavropoulos S."/>
            <person name="Stetson K."/>
            <person name="Stone C."/>
            <person name="Stone S."/>
            <person name="Stubbs M."/>
            <person name="Talamas J."/>
            <person name="Tchuinga P."/>
            <person name="Tenzing P."/>
            <person name="Tesfaye S."/>
            <person name="Theodore J."/>
            <person name="Thoulutsang Y."/>
            <person name="Topham K."/>
            <person name="Towey S."/>
            <person name="Tsamla T."/>
            <person name="Tsomo N."/>
            <person name="Vallee D."/>
            <person name="Vassiliev H."/>
            <person name="Venkataraman V."/>
            <person name="Vinson J."/>
            <person name="Vo A."/>
            <person name="Wade C."/>
            <person name="Wang S."/>
            <person name="Wangchuk T."/>
            <person name="Wangdi T."/>
            <person name="Whittaker C."/>
            <person name="Wilkinson J."/>
            <person name="Wu Y."/>
            <person name="Wyman D."/>
            <person name="Yadav S."/>
            <person name="Yang S."/>
            <person name="Yang X."/>
            <person name="Yeager S."/>
            <person name="Yee E."/>
            <person name="Young G."/>
            <person name="Zainoun J."/>
            <person name="Zembeck L."/>
            <person name="Zimmer A."/>
            <person name="Zody M."/>
            <person name="Lander E."/>
        </authorList>
    </citation>
    <scope>NUCLEOTIDE SEQUENCE [LARGE SCALE GENOMIC DNA]</scope>
</reference>
<reference evidence="3" key="2">
    <citation type="submission" date="2025-08" db="UniProtKB">
        <authorList>
            <consortium name="Ensembl"/>
        </authorList>
    </citation>
    <scope>IDENTIFICATION</scope>
</reference>
<dbReference type="STRING" id="51511.ENSCSAVP00000013003"/>
<evidence type="ECO:0000256" key="1">
    <source>
        <dbReference type="ARBA" id="ARBA00023161"/>
    </source>
</evidence>
<evidence type="ECO:0000259" key="2">
    <source>
        <dbReference type="Pfam" id="PF10373"/>
    </source>
</evidence>
<protein>
    <recommendedName>
        <fullName evidence="2">DNA/RNA-binding domain-containing protein</fullName>
    </recommendedName>
</protein>
<dbReference type="PANTHER" id="PTHR15696">
    <property type="entry name" value="SMG-7 SUPPRESSOR WITH MORPHOLOGICAL EFFECT ON GENITALIA PROTEIN 7"/>
    <property type="match status" value="1"/>
</dbReference>
<dbReference type="InterPro" id="IPR011990">
    <property type="entry name" value="TPR-like_helical_dom_sf"/>
</dbReference>
<proteinExistence type="predicted"/>
<evidence type="ECO:0000313" key="3">
    <source>
        <dbReference type="Ensembl" id="ENSCSAVP00000013003.1"/>
    </source>
</evidence>